<proteinExistence type="predicted"/>
<organism evidence="1 2">
    <name type="scientific">Ixodes persulcatus</name>
    <name type="common">Taiga tick</name>
    <dbReference type="NCBI Taxonomy" id="34615"/>
    <lineage>
        <taxon>Eukaryota</taxon>
        <taxon>Metazoa</taxon>
        <taxon>Ecdysozoa</taxon>
        <taxon>Arthropoda</taxon>
        <taxon>Chelicerata</taxon>
        <taxon>Arachnida</taxon>
        <taxon>Acari</taxon>
        <taxon>Parasitiformes</taxon>
        <taxon>Ixodida</taxon>
        <taxon>Ixodoidea</taxon>
        <taxon>Ixodidae</taxon>
        <taxon>Ixodinae</taxon>
        <taxon>Ixodes</taxon>
    </lineage>
</organism>
<evidence type="ECO:0000313" key="2">
    <source>
        <dbReference type="Proteomes" id="UP000805193"/>
    </source>
</evidence>
<comment type="caution">
    <text evidence="1">The sequence shown here is derived from an EMBL/GenBank/DDBJ whole genome shotgun (WGS) entry which is preliminary data.</text>
</comment>
<accession>A0AC60PXN6</accession>
<evidence type="ECO:0000313" key="1">
    <source>
        <dbReference type="EMBL" id="KAG0425858.1"/>
    </source>
</evidence>
<dbReference type="Proteomes" id="UP000805193">
    <property type="component" value="Unassembled WGS sequence"/>
</dbReference>
<gene>
    <name evidence="1" type="ORF">HPB47_027013</name>
</gene>
<keyword evidence="2" id="KW-1185">Reference proteome</keyword>
<name>A0AC60PXN6_IXOPE</name>
<reference evidence="1 2" key="1">
    <citation type="journal article" date="2020" name="Cell">
        <title>Large-Scale Comparative Analyses of Tick Genomes Elucidate Their Genetic Diversity and Vector Capacities.</title>
        <authorList>
            <consortium name="Tick Genome and Microbiome Consortium (TIGMIC)"/>
            <person name="Jia N."/>
            <person name="Wang J."/>
            <person name="Shi W."/>
            <person name="Du L."/>
            <person name="Sun Y."/>
            <person name="Zhan W."/>
            <person name="Jiang J.F."/>
            <person name="Wang Q."/>
            <person name="Zhang B."/>
            <person name="Ji P."/>
            <person name="Bell-Sakyi L."/>
            <person name="Cui X.M."/>
            <person name="Yuan T.T."/>
            <person name="Jiang B.G."/>
            <person name="Yang W.F."/>
            <person name="Lam T.T."/>
            <person name="Chang Q.C."/>
            <person name="Ding S.J."/>
            <person name="Wang X.J."/>
            <person name="Zhu J.G."/>
            <person name="Ruan X.D."/>
            <person name="Zhao L."/>
            <person name="Wei J.T."/>
            <person name="Ye R.Z."/>
            <person name="Que T.C."/>
            <person name="Du C.H."/>
            <person name="Zhou Y.H."/>
            <person name="Cheng J.X."/>
            <person name="Dai P.F."/>
            <person name="Guo W.B."/>
            <person name="Han X.H."/>
            <person name="Huang E.J."/>
            <person name="Li L.F."/>
            <person name="Wei W."/>
            <person name="Gao Y.C."/>
            <person name="Liu J.Z."/>
            <person name="Shao H.Z."/>
            <person name="Wang X."/>
            <person name="Wang C.C."/>
            <person name="Yang T.C."/>
            <person name="Huo Q.B."/>
            <person name="Li W."/>
            <person name="Chen H.Y."/>
            <person name="Chen S.E."/>
            <person name="Zhou L.G."/>
            <person name="Ni X.B."/>
            <person name="Tian J.H."/>
            <person name="Sheng Y."/>
            <person name="Liu T."/>
            <person name="Pan Y.S."/>
            <person name="Xia L.Y."/>
            <person name="Li J."/>
            <person name="Zhao F."/>
            <person name="Cao W.C."/>
        </authorList>
    </citation>
    <scope>NUCLEOTIDE SEQUENCE [LARGE SCALE GENOMIC DNA]</scope>
    <source>
        <strain evidence="1">Iper-2018</strain>
    </source>
</reference>
<protein>
    <submittedName>
        <fullName evidence="1">Uncharacterized protein</fullName>
    </submittedName>
</protein>
<dbReference type="EMBL" id="JABSTQ010009793">
    <property type="protein sequence ID" value="KAG0425858.1"/>
    <property type="molecule type" value="Genomic_DNA"/>
</dbReference>
<sequence length="124" mass="14003">MYYIHIVYRDRADVIQAPTRAPLAANVSASPGGHGGFCSRCGVVAVDAAPSEMVVPKKKSHNNCCVVGCINTYENAPDTRFYSFLSKPYEVERRAAWVRLHQRQVDLRVTRRRSSQRSYPNFVL</sequence>